<sequence length="233" mass="25645">MSAQTFDDPITQHHYDTITERLGVRRLEVEAAERAGQEPPPVEEPPAADEPAESLRDLAVEEAALKLLSERVAAAQKDVKARTQAALDRAAKRDGVERVVAELPDGQQVATISLRKGETGPVVVDEDAFARWVRATFPDQQWTETRIVRTVKPWKAAEFLAEMDAAKSAQLADKTTGEVRDVPGVMIKPTRARTHAITWRKEGRDAVAEAWRTGTLTRHMAALMAPPERGDAA</sequence>
<accession>A0ABZ1K680</accession>
<protein>
    <recommendedName>
        <fullName evidence="4">Lsr2 protein</fullName>
    </recommendedName>
</protein>
<dbReference type="RefSeq" id="WP_406188402.1">
    <property type="nucleotide sequence ID" value="NZ_CP108135.1"/>
</dbReference>
<gene>
    <name evidence="2" type="ORF">OG560_17750</name>
</gene>
<evidence type="ECO:0000313" key="3">
    <source>
        <dbReference type="Proteomes" id="UP001622496"/>
    </source>
</evidence>
<keyword evidence="3" id="KW-1185">Reference proteome</keyword>
<dbReference type="EMBL" id="CP108135">
    <property type="protein sequence ID" value="WTP67161.1"/>
    <property type="molecule type" value="Genomic_DNA"/>
</dbReference>
<evidence type="ECO:0000256" key="1">
    <source>
        <dbReference type="SAM" id="MobiDB-lite"/>
    </source>
</evidence>
<reference evidence="2 3" key="1">
    <citation type="submission" date="2022-10" db="EMBL/GenBank/DDBJ databases">
        <title>The complete genomes of actinobacterial strains from the NBC collection.</title>
        <authorList>
            <person name="Joergensen T.S."/>
            <person name="Alvarez Arevalo M."/>
            <person name="Sterndorff E.B."/>
            <person name="Faurdal D."/>
            <person name="Vuksanovic O."/>
            <person name="Mourched A.-S."/>
            <person name="Charusanti P."/>
            <person name="Shaw S."/>
            <person name="Blin K."/>
            <person name="Weber T."/>
        </authorList>
    </citation>
    <scope>NUCLEOTIDE SEQUENCE [LARGE SCALE GENOMIC DNA]</scope>
    <source>
        <strain evidence="2 3">NBC_00185</strain>
    </source>
</reference>
<name>A0ABZ1K680_9ACTN</name>
<dbReference type="Proteomes" id="UP001622496">
    <property type="component" value="Chromosome"/>
</dbReference>
<evidence type="ECO:0008006" key="4">
    <source>
        <dbReference type="Google" id="ProtNLM"/>
    </source>
</evidence>
<evidence type="ECO:0000313" key="2">
    <source>
        <dbReference type="EMBL" id="WTP67161.1"/>
    </source>
</evidence>
<proteinExistence type="predicted"/>
<feature type="region of interest" description="Disordered" evidence="1">
    <location>
        <begin position="30"/>
        <end position="55"/>
    </location>
</feature>
<organism evidence="2 3">
    <name type="scientific">[Kitasatospora] papulosa</name>
    <dbReference type="NCBI Taxonomy" id="1464011"/>
    <lineage>
        <taxon>Bacteria</taxon>
        <taxon>Bacillati</taxon>
        <taxon>Actinomycetota</taxon>
        <taxon>Actinomycetes</taxon>
        <taxon>Kitasatosporales</taxon>
        <taxon>Streptomycetaceae</taxon>
        <taxon>Streptomyces</taxon>
    </lineage>
</organism>